<evidence type="ECO:0000256" key="4">
    <source>
        <dbReference type="ARBA" id="ARBA00022840"/>
    </source>
</evidence>
<dbReference type="Pfam" id="PF00176">
    <property type="entry name" value="SNF2-rel_dom"/>
    <property type="match status" value="1"/>
</dbReference>
<name>A0A832SXM0_PYRHR</name>
<keyword evidence="2" id="KW-0378">Hydrolase</keyword>
<dbReference type="PANTHER" id="PTHR45766">
    <property type="entry name" value="DNA ANNEALING HELICASE AND ENDONUCLEASE ZRANB3 FAMILY MEMBER"/>
    <property type="match status" value="1"/>
</dbReference>
<evidence type="ECO:0000313" key="8">
    <source>
        <dbReference type="Proteomes" id="UP000617544"/>
    </source>
</evidence>
<dbReference type="Pfam" id="PF13020">
    <property type="entry name" value="NOV_C"/>
    <property type="match status" value="1"/>
</dbReference>
<organism evidence="7 8">
    <name type="scientific">Pyrococcus horikoshii</name>
    <dbReference type="NCBI Taxonomy" id="53953"/>
    <lineage>
        <taxon>Archaea</taxon>
        <taxon>Methanobacteriati</taxon>
        <taxon>Methanobacteriota</taxon>
        <taxon>Thermococci</taxon>
        <taxon>Thermococcales</taxon>
        <taxon>Thermococcaceae</taxon>
        <taxon>Pyrococcus</taxon>
    </lineage>
</organism>
<feature type="domain" description="Helicase ATP-binding" evidence="5">
    <location>
        <begin position="37"/>
        <end position="196"/>
    </location>
</feature>
<feature type="domain" description="Helicase C-terminal" evidence="6">
    <location>
        <begin position="382"/>
        <end position="541"/>
    </location>
</feature>
<dbReference type="Pfam" id="PF00271">
    <property type="entry name" value="Helicase_C"/>
    <property type="match status" value="1"/>
</dbReference>
<dbReference type="InterPro" id="IPR024975">
    <property type="entry name" value="NOV_C"/>
</dbReference>
<protein>
    <submittedName>
        <fullName evidence="7">DEAD/DEAH box helicase</fullName>
    </submittedName>
</protein>
<evidence type="ECO:0000256" key="3">
    <source>
        <dbReference type="ARBA" id="ARBA00022806"/>
    </source>
</evidence>
<dbReference type="CDD" id="cd18011">
    <property type="entry name" value="DEXDc_RapA"/>
    <property type="match status" value="1"/>
</dbReference>
<evidence type="ECO:0000313" key="7">
    <source>
        <dbReference type="EMBL" id="HII61245.1"/>
    </source>
</evidence>
<keyword evidence="4" id="KW-0067">ATP-binding</keyword>
<dbReference type="SMART" id="SM00487">
    <property type="entry name" value="DEXDc"/>
    <property type="match status" value="1"/>
</dbReference>
<dbReference type="PROSITE" id="PS51194">
    <property type="entry name" value="HELICASE_CTER"/>
    <property type="match status" value="1"/>
</dbReference>
<dbReference type="GO" id="GO:0016787">
    <property type="term" value="F:hydrolase activity"/>
    <property type="evidence" value="ECO:0007669"/>
    <property type="project" value="UniProtKB-KW"/>
</dbReference>
<sequence>MRWLIRDVILHNPHLFVYSYSDKGIIPFKHQFQTLYHAMLIRPVRLMIADEIGLGKTIQALLIAKYLDLRGEIKKALIVVPKVLREQWREEVKRILEEAPEIIDRGIEIERKLRRPRKYFIISIDLAKRYTKEITSQDWDLVIVDEVHNATLGTQRYEFLKELTKNKNLNVIFLSATPHRGNNKDYLARLRLLDPTLPEEISPTNEKKLYMRTRGTLVLRRTKKVVNELEGEVFKKCHFGAIVVDVSDEERKFFEELNRALFELVKDQADYSPLTLLAVIIRKRASSSYEAALKTLTRIVESSHRGRKEKAKGIEEYVEKIFRMGYEELEIEEFEEIDDAIHKIIDEYRGFLDERQLEKLKRVLELGKKIGNKDSKLEVISDIIAYHIRKGEKVIIFTEFRDTLEYILGKLPGILRERHGILLESDDIAKLHGGMKSEEIEREIKKFHERSDLLVSTDVASEGLNLHVASVVINYEAPWSPIKLEQRVGRIWRLNQRKETNAYTVFLATETDLDVLNNLYKKIMNIKEAIGSGPIIGKPIFKGDFENLWREDVEERNEEVSEYELILASIKGQLKGYAGALVRTLRILKQKVENAVPVNPAGSIKRELSLILEDTPDIEVLKGIVEKNVPNPFRLVRALLRENSKIEGIQVLVKGYNGSMDVYYVLFYDEEGREVYRYPILVENGRYFIGFNILRRISEVLTKEYKIVKGVSKGTDYKVRTLIMDRVYFPIIGRYMDYEKLSIKRDRLFKRIKVEIKKVLEIKGVSEGEFEIIKRVPVEIVKVLGLDFTNVELPTEEYIKALERNFVPLNKILESERKAMEIVMELEKTRGYNVEDVSLREHYDIRAFKDGEEKYIEVKGHYPMLFLAELTEKEYKFALKNEDKYWIYIVSNIAREPVIVKIYKPFSQDRKVFIVKNGEDVEVKVDIEVNKKARHVLKLG</sequence>
<dbReference type="AlphaFoldDB" id="A0A832SXM0"/>
<dbReference type="InterPro" id="IPR027417">
    <property type="entry name" value="P-loop_NTPase"/>
</dbReference>
<reference evidence="7" key="1">
    <citation type="journal article" date="2020" name="bioRxiv">
        <title>A rank-normalized archaeal taxonomy based on genome phylogeny resolves widespread incomplete and uneven classifications.</title>
        <authorList>
            <person name="Rinke C."/>
            <person name="Chuvochina M."/>
            <person name="Mussig A.J."/>
            <person name="Chaumeil P.-A."/>
            <person name="Waite D.W."/>
            <person name="Whitman W.B."/>
            <person name="Parks D.H."/>
            <person name="Hugenholtz P."/>
        </authorList>
    </citation>
    <scope>NUCLEOTIDE SEQUENCE</scope>
    <source>
        <strain evidence="7">UBA8834</strain>
    </source>
</reference>
<dbReference type="Gene3D" id="3.40.50.300">
    <property type="entry name" value="P-loop containing nucleotide triphosphate hydrolases"/>
    <property type="match status" value="1"/>
</dbReference>
<proteinExistence type="predicted"/>
<dbReference type="GeneID" id="1443227"/>
<dbReference type="InterPro" id="IPR049730">
    <property type="entry name" value="SNF2/RAD54-like_C"/>
</dbReference>
<dbReference type="GO" id="GO:0004386">
    <property type="term" value="F:helicase activity"/>
    <property type="evidence" value="ECO:0007669"/>
    <property type="project" value="UniProtKB-KW"/>
</dbReference>
<dbReference type="CDD" id="cd18793">
    <property type="entry name" value="SF2_C_SNF"/>
    <property type="match status" value="1"/>
</dbReference>
<keyword evidence="3 7" id="KW-0347">Helicase</keyword>
<keyword evidence="1" id="KW-0547">Nucleotide-binding</keyword>
<evidence type="ECO:0000259" key="5">
    <source>
        <dbReference type="PROSITE" id="PS51192"/>
    </source>
</evidence>
<dbReference type="Proteomes" id="UP000617544">
    <property type="component" value="Unassembled WGS sequence"/>
</dbReference>
<dbReference type="Gene3D" id="3.40.50.10810">
    <property type="entry name" value="Tandem AAA-ATPase domain"/>
    <property type="match status" value="1"/>
</dbReference>
<dbReference type="EMBL" id="DUJN01000005">
    <property type="protein sequence ID" value="HII61245.1"/>
    <property type="molecule type" value="Genomic_DNA"/>
</dbReference>
<dbReference type="GO" id="GO:0005524">
    <property type="term" value="F:ATP binding"/>
    <property type="evidence" value="ECO:0007669"/>
    <property type="project" value="UniProtKB-KW"/>
</dbReference>
<evidence type="ECO:0000256" key="1">
    <source>
        <dbReference type="ARBA" id="ARBA00022741"/>
    </source>
</evidence>
<dbReference type="InterPro" id="IPR014001">
    <property type="entry name" value="Helicase_ATP-bd"/>
</dbReference>
<dbReference type="SMART" id="SM00490">
    <property type="entry name" value="HELICc"/>
    <property type="match status" value="1"/>
</dbReference>
<dbReference type="RefSeq" id="WP_048053253.1">
    <property type="nucleotide sequence ID" value="NZ_DUJN01000005.1"/>
</dbReference>
<dbReference type="InterPro" id="IPR038718">
    <property type="entry name" value="SNF2-like_sf"/>
</dbReference>
<dbReference type="InterPro" id="IPR057342">
    <property type="entry name" value="DEXDc_RapA"/>
</dbReference>
<dbReference type="GO" id="GO:0140097">
    <property type="term" value="F:catalytic activity, acting on DNA"/>
    <property type="evidence" value="ECO:0007669"/>
    <property type="project" value="UniProtKB-ARBA"/>
</dbReference>
<comment type="caution">
    <text evidence="7">The sequence shown here is derived from an EMBL/GenBank/DDBJ whole genome shotgun (WGS) entry which is preliminary data.</text>
</comment>
<evidence type="ECO:0000256" key="2">
    <source>
        <dbReference type="ARBA" id="ARBA00022801"/>
    </source>
</evidence>
<gene>
    <name evidence="7" type="ORF">HA331_05780</name>
</gene>
<dbReference type="PANTHER" id="PTHR45766:SF6">
    <property type="entry name" value="SWI_SNF-RELATED MATRIX-ASSOCIATED ACTIN-DEPENDENT REGULATOR OF CHROMATIN SUBFAMILY A-LIKE PROTEIN 1"/>
    <property type="match status" value="1"/>
</dbReference>
<accession>A0A832SXM0</accession>
<dbReference type="InterPro" id="IPR001650">
    <property type="entry name" value="Helicase_C-like"/>
</dbReference>
<dbReference type="SUPFAM" id="SSF52540">
    <property type="entry name" value="P-loop containing nucleoside triphosphate hydrolases"/>
    <property type="match status" value="2"/>
</dbReference>
<dbReference type="PROSITE" id="PS51192">
    <property type="entry name" value="HELICASE_ATP_BIND_1"/>
    <property type="match status" value="1"/>
</dbReference>
<evidence type="ECO:0000259" key="6">
    <source>
        <dbReference type="PROSITE" id="PS51194"/>
    </source>
</evidence>
<dbReference type="InterPro" id="IPR000330">
    <property type="entry name" value="SNF2_N"/>
</dbReference>